<reference evidence="1 3" key="2">
    <citation type="journal article" date="2018" name="Plant J.">
        <title>The Physcomitrella patens chromosome-scale assembly reveals moss genome structure and evolution.</title>
        <authorList>
            <person name="Lang D."/>
            <person name="Ullrich K.K."/>
            <person name="Murat F."/>
            <person name="Fuchs J."/>
            <person name="Jenkins J."/>
            <person name="Haas F.B."/>
            <person name="Piednoel M."/>
            <person name="Gundlach H."/>
            <person name="Van Bel M."/>
            <person name="Meyberg R."/>
            <person name="Vives C."/>
            <person name="Morata J."/>
            <person name="Symeonidi A."/>
            <person name="Hiss M."/>
            <person name="Muchero W."/>
            <person name="Kamisugi Y."/>
            <person name="Saleh O."/>
            <person name="Blanc G."/>
            <person name="Decker E.L."/>
            <person name="van Gessel N."/>
            <person name="Grimwood J."/>
            <person name="Hayes R.D."/>
            <person name="Graham S.W."/>
            <person name="Gunter L.E."/>
            <person name="McDaniel S.F."/>
            <person name="Hoernstein S.N.W."/>
            <person name="Larsson A."/>
            <person name="Li F.W."/>
            <person name="Perroud P.F."/>
            <person name="Phillips J."/>
            <person name="Ranjan P."/>
            <person name="Rokshar D.S."/>
            <person name="Rothfels C.J."/>
            <person name="Schneider L."/>
            <person name="Shu S."/>
            <person name="Stevenson D.W."/>
            <person name="Thummler F."/>
            <person name="Tillich M."/>
            <person name="Villarreal Aguilar J.C."/>
            <person name="Widiez T."/>
            <person name="Wong G.K."/>
            <person name="Wymore A."/>
            <person name="Zhang Y."/>
            <person name="Zimmer A.D."/>
            <person name="Quatrano R.S."/>
            <person name="Mayer K.F.X."/>
            <person name="Goodstein D."/>
            <person name="Casacuberta J.M."/>
            <person name="Vandepoele K."/>
            <person name="Reski R."/>
            <person name="Cuming A.C."/>
            <person name="Tuskan G.A."/>
            <person name="Maumus F."/>
            <person name="Salse J."/>
            <person name="Schmutz J."/>
            <person name="Rensing S.A."/>
        </authorList>
    </citation>
    <scope>NUCLEOTIDE SEQUENCE [LARGE SCALE GENOMIC DNA]</scope>
    <source>
        <strain evidence="2 3">cv. Gransden 2004</strain>
    </source>
</reference>
<keyword evidence="3" id="KW-1185">Reference proteome</keyword>
<dbReference type="EnsemblPlants" id="Pp3c12_10720V3.1">
    <property type="protein sequence ID" value="PAC:32973176.CDS.1"/>
    <property type="gene ID" value="Pp3c12_10720"/>
</dbReference>
<name>A0A2K1JQ95_PHYPA</name>
<organism evidence="1">
    <name type="scientific">Physcomitrium patens</name>
    <name type="common">Spreading-leaved earth moss</name>
    <name type="synonym">Physcomitrella patens</name>
    <dbReference type="NCBI Taxonomy" id="3218"/>
    <lineage>
        <taxon>Eukaryota</taxon>
        <taxon>Viridiplantae</taxon>
        <taxon>Streptophyta</taxon>
        <taxon>Embryophyta</taxon>
        <taxon>Bryophyta</taxon>
        <taxon>Bryophytina</taxon>
        <taxon>Bryopsida</taxon>
        <taxon>Funariidae</taxon>
        <taxon>Funariales</taxon>
        <taxon>Funariaceae</taxon>
        <taxon>Physcomitrium</taxon>
    </lineage>
</organism>
<dbReference type="EMBL" id="ABEU02000012">
    <property type="protein sequence ID" value="PNR43715.1"/>
    <property type="molecule type" value="Genomic_DNA"/>
</dbReference>
<dbReference type="Proteomes" id="UP000006727">
    <property type="component" value="Chromosome 12"/>
</dbReference>
<dbReference type="AlphaFoldDB" id="A0A2K1JQ95"/>
<dbReference type="InParanoid" id="A0A2K1JQ95"/>
<reference evidence="2" key="3">
    <citation type="submission" date="2020-12" db="UniProtKB">
        <authorList>
            <consortium name="EnsemblPlants"/>
        </authorList>
    </citation>
    <scope>IDENTIFICATION</scope>
</reference>
<reference evidence="1 3" key="1">
    <citation type="journal article" date="2008" name="Science">
        <title>The Physcomitrella genome reveals evolutionary insights into the conquest of land by plants.</title>
        <authorList>
            <person name="Rensing S."/>
            <person name="Lang D."/>
            <person name="Zimmer A."/>
            <person name="Terry A."/>
            <person name="Salamov A."/>
            <person name="Shapiro H."/>
            <person name="Nishiyama T."/>
            <person name="Perroud P.-F."/>
            <person name="Lindquist E."/>
            <person name="Kamisugi Y."/>
            <person name="Tanahashi T."/>
            <person name="Sakakibara K."/>
            <person name="Fujita T."/>
            <person name="Oishi K."/>
            <person name="Shin-I T."/>
            <person name="Kuroki Y."/>
            <person name="Toyoda A."/>
            <person name="Suzuki Y."/>
            <person name="Hashimoto A."/>
            <person name="Yamaguchi K."/>
            <person name="Sugano A."/>
            <person name="Kohara Y."/>
            <person name="Fujiyama A."/>
            <person name="Anterola A."/>
            <person name="Aoki S."/>
            <person name="Ashton N."/>
            <person name="Barbazuk W.B."/>
            <person name="Barker E."/>
            <person name="Bennetzen J."/>
            <person name="Bezanilla M."/>
            <person name="Blankenship R."/>
            <person name="Cho S.H."/>
            <person name="Dutcher S."/>
            <person name="Estelle M."/>
            <person name="Fawcett J.A."/>
            <person name="Gundlach H."/>
            <person name="Hanada K."/>
            <person name="Heyl A."/>
            <person name="Hicks K.A."/>
            <person name="Hugh J."/>
            <person name="Lohr M."/>
            <person name="Mayer K."/>
            <person name="Melkozernov A."/>
            <person name="Murata T."/>
            <person name="Nelson D."/>
            <person name="Pils B."/>
            <person name="Prigge M."/>
            <person name="Reiss B."/>
            <person name="Renner T."/>
            <person name="Rombauts S."/>
            <person name="Rushton P."/>
            <person name="Sanderfoot A."/>
            <person name="Schween G."/>
            <person name="Shiu S.-H."/>
            <person name="Stueber K."/>
            <person name="Theodoulou F.L."/>
            <person name="Tu H."/>
            <person name="Van de Peer Y."/>
            <person name="Verrier P.J."/>
            <person name="Waters E."/>
            <person name="Wood A."/>
            <person name="Yang L."/>
            <person name="Cove D."/>
            <person name="Cuming A."/>
            <person name="Hasebe M."/>
            <person name="Lucas S."/>
            <person name="Mishler D.B."/>
            <person name="Reski R."/>
            <person name="Grigoriev I."/>
            <person name="Quatrano R.S."/>
            <person name="Boore J.L."/>
        </authorList>
    </citation>
    <scope>NUCLEOTIDE SEQUENCE [LARGE SCALE GENOMIC DNA]</scope>
    <source>
        <strain evidence="2 3">cv. Gransden 2004</strain>
    </source>
</reference>
<dbReference type="Gramene" id="Pp3c12_10720V3.1">
    <property type="protein sequence ID" value="PAC:32973176.CDS.1"/>
    <property type="gene ID" value="Pp3c12_10720"/>
</dbReference>
<evidence type="ECO:0000313" key="1">
    <source>
        <dbReference type="EMBL" id="PNR43715.1"/>
    </source>
</evidence>
<accession>A0A2K1JQ95</accession>
<proteinExistence type="predicted"/>
<protein>
    <submittedName>
        <fullName evidence="1 2">Uncharacterized protein</fullName>
    </submittedName>
</protein>
<evidence type="ECO:0000313" key="3">
    <source>
        <dbReference type="Proteomes" id="UP000006727"/>
    </source>
</evidence>
<sequence length="95" mass="10480">MQTNASSTSPTLGDETHVVSLTTDMCRSRFNIQRSNFFSRMSIALIRDVVNGKSVCCLGYNVSKQVQFASISIFLSDTCGGSYNKLGLTRLMKGW</sequence>
<gene>
    <name evidence="1" type="ORF">PHYPA_016097</name>
</gene>
<evidence type="ECO:0000313" key="2">
    <source>
        <dbReference type="EnsemblPlants" id="PAC:32973176.CDS.1"/>
    </source>
</evidence>